<dbReference type="InterPro" id="IPR000300">
    <property type="entry name" value="IPPc"/>
</dbReference>
<dbReference type="Gene3D" id="3.60.10.10">
    <property type="entry name" value="Endonuclease/exonuclease/phosphatase"/>
    <property type="match status" value="1"/>
</dbReference>
<dbReference type="SUPFAM" id="SSF56219">
    <property type="entry name" value="DNase I-like"/>
    <property type="match status" value="1"/>
</dbReference>
<gene>
    <name evidence="2" type="ORF">Barrevirus7_15</name>
</gene>
<feature type="domain" description="Inositol polyphosphate-related phosphatase" evidence="1">
    <location>
        <begin position="3"/>
        <end position="316"/>
    </location>
</feature>
<proteinExistence type="predicted"/>
<dbReference type="SMART" id="SM00128">
    <property type="entry name" value="IPPc"/>
    <property type="match status" value="1"/>
</dbReference>
<evidence type="ECO:0000259" key="1">
    <source>
        <dbReference type="SMART" id="SM00128"/>
    </source>
</evidence>
<dbReference type="Pfam" id="PF22669">
    <property type="entry name" value="Exo_endo_phos2"/>
    <property type="match status" value="1"/>
</dbReference>
<accession>A0A3G4ZQ26</accession>
<evidence type="ECO:0000313" key="2">
    <source>
        <dbReference type="EMBL" id="AYV77008.1"/>
    </source>
</evidence>
<organism evidence="2">
    <name type="scientific">Barrevirus sp</name>
    <dbReference type="NCBI Taxonomy" id="2487763"/>
    <lineage>
        <taxon>Viruses</taxon>
        <taxon>Varidnaviria</taxon>
        <taxon>Bamfordvirae</taxon>
        <taxon>Nucleocytoviricota</taxon>
        <taxon>Megaviricetes</taxon>
        <taxon>Imitervirales</taxon>
        <taxon>Mimiviridae</taxon>
        <taxon>Klosneuvirinae</taxon>
    </lineage>
</organism>
<reference evidence="2" key="1">
    <citation type="submission" date="2018-10" db="EMBL/GenBank/DDBJ databases">
        <title>Hidden diversity of soil giant viruses.</title>
        <authorList>
            <person name="Schulz F."/>
            <person name="Alteio L."/>
            <person name="Goudeau D."/>
            <person name="Ryan E.M."/>
            <person name="Malmstrom R.R."/>
            <person name="Blanchard J."/>
            <person name="Woyke T."/>
        </authorList>
    </citation>
    <scope>NUCLEOTIDE SEQUENCE</scope>
    <source>
        <strain evidence="2">BAV1</strain>
    </source>
</reference>
<name>A0A3G4ZQ26_9VIRU</name>
<dbReference type="EMBL" id="MK072004">
    <property type="protein sequence ID" value="AYV77008.1"/>
    <property type="molecule type" value="Genomic_DNA"/>
</dbReference>
<sequence length="375" mass="42575">MSSPISVKLITWSVGKNSESKITDWLAELRQWTIISSTNDIIFITLQEVNKKFGSETFLNALKSKLNGYRIFYQGEGPAISSQDYYVFGYLCVKNDGKTSVNLVNMKSTKLVDSTCIYKNLICMYPTIGFGYEYDGRKLIFVASTLPMNPNDNDYGNLGYSARIDAMKKIDKEVIQDISKALQGLDTIFWLGNMNFRVQTDGIEQLDDLLSSNLDIIKGFREANKNGLQKSCKYLEYNGLSNYEQFVMIRQEGKSFNKEVIPSYCDRIIYKGLFTPLLYYSYPKKGEIANYPKSIAFSTHEPVVLEGVIPILSQLSPKVLPQGSTNVLPQGSTNVLPQGSTNVLGQHRQKGGENNDEYYRLKYYKYKAKYMSLKN</sequence>
<dbReference type="InterPro" id="IPR036691">
    <property type="entry name" value="Endo/exonu/phosph_ase_sf"/>
</dbReference>
<dbReference type="GO" id="GO:0016791">
    <property type="term" value="F:phosphatase activity"/>
    <property type="evidence" value="ECO:0007669"/>
    <property type="project" value="InterPro"/>
</dbReference>
<dbReference type="GO" id="GO:0046856">
    <property type="term" value="P:phosphatidylinositol dephosphorylation"/>
    <property type="evidence" value="ECO:0007669"/>
    <property type="project" value="InterPro"/>
</dbReference>
<protein>
    <recommendedName>
        <fullName evidence="1">Inositol polyphosphate-related phosphatase domain-containing protein</fullName>
    </recommendedName>
</protein>